<evidence type="ECO:0000259" key="5">
    <source>
        <dbReference type="Pfam" id="PF03109"/>
    </source>
</evidence>
<dbReference type="GO" id="GO:0005524">
    <property type="term" value="F:ATP binding"/>
    <property type="evidence" value="ECO:0007669"/>
    <property type="project" value="UniProtKB-KW"/>
</dbReference>
<organism evidence="6">
    <name type="scientific">uncultured Thiotrichaceae bacterium</name>
    <dbReference type="NCBI Taxonomy" id="298394"/>
    <lineage>
        <taxon>Bacteria</taxon>
        <taxon>Pseudomonadati</taxon>
        <taxon>Pseudomonadota</taxon>
        <taxon>Gammaproteobacteria</taxon>
        <taxon>Thiotrichales</taxon>
        <taxon>Thiotrichaceae</taxon>
        <taxon>environmental samples</taxon>
    </lineage>
</organism>
<keyword evidence="6" id="KW-0830">Ubiquinone</keyword>
<dbReference type="Gene3D" id="1.10.510.10">
    <property type="entry name" value="Transferase(Phosphotransferase) domain 1"/>
    <property type="match status" value="1"/>
</dbReference>
<keyword evidence="6" id="KW-0503">Monooxygenase</keyword>
<name>A0A6S6SNY5_9GAMM</name>
<dbReference type="InterPro" id="IPR004147">
    <property type="entry name" value="ABC1_dom"/>
</dbReference>
<dbReference type="AlphaFoldDB" id="A0A6S6SNY5"/>
<dbReference type="GO" id="GO:0004497">
    <property type="term" value="F:monooxygenase activity"/>
    <property type="evidence" value="ECO:0007669"/>
    <property type="project" value="UniProtKB-KW"/>
</dbReference>
<dbReference type="SUPFAM" id="SSF56112">
    <property type="entry name" value="Protein kinase-like (PK-like)"/>
    <property type="match status" value="1"/>
</dbReference>
<reference evidence="6" key="1">
    <citation type="submission" date="2020-01" db="EMBL/GenBank/DDBJ databases">
        <authorList>
            <person name="Meier V. D."/>
            <person name="Meier V D."/>
        </authorList>
    </citation>
    <scope>NUCLEOTIDE SEQUENCE</scope>
    <source>
        <strain evidence="6">HLG_WM_MAG_09</strain>
    </source>
</reference>
<evidence type="ECO:0000313" key="6">
    <source>
        <dbReference type="EMBL" id="CAA6804358.1"/>
    </source>
</evidence>
<accession>A0A6S6SNY5</accession>
<dbReference type="EMBL" id="CACVAT010000064">
    <property type="protein sequence ID" value="CAA6804358.1"/>
    <property type="molecule type" value="Genomic_DNA"/>
</dbReference>
<dbReference type="GO" id="GO:0016740">
    <property type="term" value="F:transferase activity"/>
    <property type="evidence" value="ECO:0007669"/>
    <property type="project" value="UniProtKB-KW"/>
</dbReference>
<dbReference type="Pfam" id="PF03109">
    <property type="entry name" value="ABC1"/>
    <property type="match status" value="1"/>
</dbReference>
<dbReference type="CDD" id="cd13970">
    <property type="entry name" value="ABC1_ADCK3"/>
    <property type="match status" value="1"/>
</dbReference>
<proteinExistence type="inferred from homology"/>
<keyword evidence="2" id="KW-0808">Transferase</keyword>
<evidence type="ECO:0000256" key="3">
    <source>
        <dbReference type="ARBA" id="ARBA00022741"/>
    </source>
</evidence>
<dbReference type="InterPro" id="IPR011009">
    <property type="entry name" value="Kinase-like_dom_sf"/>
</dbReference>
<sequence>MRAPVPETRLARAGIAGATVLKMGMGELRHKAKRPFMSEQARETEKSLLDDKNAQLLFKALTQLRGTALKLAQMLGMELDILPEKYRKELEKSFHKVPPLNRVLVRKVIQEEFGHSPEDLFHGFESTAFAAASLGQVHAAILPDDTEVAVKIQYPGIHVAMESDMNLIRKVAVGLPNSTIVKQSIDEVHARLKEEVDYRLEAESTCWFRENLHVDGVMVPRIYDEWCTERVLTIEFCQGKHLDDWLADNPSQALRDEVGQRLYDLFIHSVLELRRLHADPNPGNYLIQADGGIALIDFGCVKTLSAHFTGMLPVLLKAYRDDDPVALLASYKKLGMEYDNDDVYEKVLQPFGRWLTQPFREDYFDFAEHADYTDNGKKLIHDIANLSGVSKLAEDFIFFDRTLYGLCKIFERLGSKVRMRHHWEVL</sequence>
<comment type="similarity">
    <text evidence="1">Belongs to the protein kinase superfamily. ADCK protein kinase family.</text>
</comment>
<keyword evidence="3" id="KW-0547">Nucleotide-binding</keyword>
<evidence type="ECO:0000256" key="1">
    <source>
        <dbReference type="ARBA" id="ARBA00009670"/>
    </source>
</evidence>
<dbReference type="PANTHER" id="PTHR43851">
    <property type="match status" value="1"/>
</dbReference>
<evidence type="ECO:0000256" key="4">
    <source>
        <dbReference type="ARBA" id="ARBA00022840"/>
    </source>
</evidence>
<dbReference type="InterPro" id="IPR051409">
    <property type="entry name" value="Atypical_kinase_ADCK"/>
</dbReference>
<dbReference type="PANTHER" id="PTHR43851:SF3">
    <property type="entry name" value="COENZYME Q8"/>
    <property type="match status" value="1"/>
</dbReference>
<dbReference type="InterPro" id="IPR034646">
    <property type="entry name" value="ADCK3_dom"/>
</dbReference>
<keyword evidence="4" id="KW-0067">ATP-binding</keyword>
<protein>
    <submittedName>
        <fullName evidence="6">Ubiquinone biosynthesis monooxygenase UbiB</fullName>
    </submittedName>
</protein>
<keyword evidence="6" id="KW-0560">Oxidoreductase</keyword>
<gene>
    <name evidence="6" type="ORF">HELGO_WM29764</name>
</gene>
<feature type="domain" description="ABC1 atypical kinase-like" evidence="5">
    <location>
        <begin position="95"/>
        <end position="320"/>
    </location>
</feature>
<evidence type="ECO:0000256" key="2">
    <source>
        <dbReference type="ARBA" id="ARBA00022679"/>
    </source>
</evidence>